<dbReference type="GO" id="GO:0005886">
    <property type="term" value="C:plasma membrane"/>
    <property type="evidence" value="ECO:0007669"/>
    <property type="project" value="TreeGrafter"/>
</dbReference>
<keyword evidence="2 5" id="KW-0812">Transmembrane</keyword>
<sequence>MEIWHIWVVAALLLFIIEIFASGYVIVCLAVGTVGGAIAALCDASLWVQILTFVLTALFFFVAVRPVIRHYLHKGIKRTSTGPHVGKVLKATEAVPAGEVGRIRIGEYDWQVMVVDGHSVEAGDDVKVLKQDSNVLKVKKLH</sequence>
<evidence type="ECO:0000256" key="4">
    <source>
        <dbReference type="ARBA" id="ARBA00023136"/>
    </source>
</evidence>
<dbReference type="InterPro" id="IPR002810">
    <property type="entry name" value="NfeD-like_C"/>
</dbReference>
<dbReference type="EMBL" id="JADIMD010000029">
    <property type="protein sequence ID" value="MBO8474076.1"/>
    <property type="molecule type" value="Genomic_DNA"/>
</dbReference>
<dbReference type="Gene3D" id="2.40.50.140">
    <property type="entry name" value="Nucleic acid-binding proteins"/>
    <property type="match status" value="1"/>
</dbReference>
<protein>
    <submittedName>
        <fullName evidence="7">NfeD family protein</fullName>
    </submittedName>
</protein>
<evidence type="ECO:0000313" key="8">
    <source>
        <dbReference type="Proteomes" id="UP000823757"/>
    </source>
</evidence>
<reference evidence="7" key="2">
    <citation type="journal article" date="2021" name="PeerJ">
        <title>Extensive microbial diversity within the chicken gut microbiome revealed by metagenomics and culture.</title>
        <authorList>
            <person name="Gilroy R."/>
            <person name="Ravi A."/>
            <person name="Getino M."/>
            <person name="Pursley I."/>
            <person name="Horton D.L."/>
            <person name="Alikhan N.F."/>
            <person name="Baker D."/>
            <person name="Gharbi K."/>
            <person name="Hall N."/>
            <person name="Watson M."/>
            <person name="Adriaenssens E.M."/>
            <person name="Foster-Nyarko E."/>
            <person name="Jarju S."/>
            <person name="Secka A."/>
            <person name="Antonio M."/>
            <person name="Oren A."/>
            <person name="Chaudhuri R.R."/>
            <person name="La Ragione R."/>
            <person name="Hildebrand F."/>
            <person name="Pallen M.J."/>
        </authorList>
    </citation>
    <scope>NUCLEOTIDE SEQUENCE</scope>
    <source>
        <strain evidence="7">B1-13419</strain>
    </source>
</reference>
<evidence type="ECO:0000256" key="3">
    <source>
        <dbReference type="ARBA" id="ARBA00022989"/>
    </source>
</evidence>
<feature type="transmembrane region" description="Helical" evidence="5">
    <location>
        <begin position="7"/>
        <end position="40"/>
    </location>
</feature>
<dbReference type="InterPro" id="IPR052165">
    <property type="entry name" value="Membrane_assoc_protease"/>
</dbReference>
<dbReference type="PANTHER" id="PTHR33507:SF3">
    <property type="entry name" value="INNER MEMBRANE PROTEIN YBBJ"/>
    <property type="match status" value="1"/>
</dbReference>
<dbReference type="Pfam" id="PF01957">
    <property type="entry name" value="NfeD"/>
    <property type="match status" value="1"/>
</dbReference>
<dbReference type="Proteomes" id="UP000823757">
    <property type="component" value="Unassembled WGS sequence"/>
</dbReference>
<organism evidence="7 8">
    <name type="scientific">Candidatus Cryptobacteroides faecigallinarum</name>
    <dbReference type="NCBI Taxonomy" id="2840763"/>
    <lineage>
        <taxon>Bacteria</taxon>
        <taxon>Pseudomonadati</taxon>
        <taxon>Bacteroidota</taxon>
        <taxon>Bacteroidia</taxon>
        <taxon>Bacteroidales</taxon>
        <taxon>Candidatus Cryptobacteroides</taxon>
    </lineage>
</organism>
<evidence type="ECO:0000256" key="5">
    <source>
        <dbReference type="SAM" id="Phobius"/>
    </source>
</evidence>
<dbReference type="AlphaFoldDB" id="A0A9D9NHR5"/>
<feature type="transmembrane region" description="Helical" evidence="5">
    <location>
        <begin position="46"/>
        <end position="68"/>
    </location>
</feature>
<proteinExistence type="predicted"/>
<accession>A0A9D9NHR5</accession>
<dbReference type="PANTHER" id="PTHR33507">
    <property type="entry name" value="INNER MEMBRANE PROTEIN YBBJ"/>
    <property type="match status" value="1"/>
</dbReference>
<evidence type="ECO:0000256" key="1">
    <source>
        <dbReference type="ARBA" id="ARBA00004141"/>
    </source>
</evidence>
<evidence type="ECO:0000259" key="6">
    <source>
        <dbReference type="Pfam" id="PF01957"/>
    </source>
</evidence>
<name>A0A9D9NHR5_9BACT</name>
<dbReference type="InterPro" id="IPR012340">
    <property type="entry name" value="NA-bd_OB-fold"/>
</dbReference>
<comment type="subcellular location">
    <subcellularLocation>
        <location evidence="1">Membrane</location>
        <topology evidence="1">Multi-pass membrane protein</topology>
    </subcellularLocation>
</comment>
<evidence type="ECO:0000256" key="2">
    <source>
        <dbReference type="ARBA" id="ARBA00022692"/>
    </source>
</evidence>
<keyword evidence="3 5" id="KW-1133">Transmembrane helix</keyword>
<gene>
    <name evidence="7" type="ORF">IAB91_02135</name>
</gene>
<reference evidence="7" key="1">
    <citation type="submission" date="2020-10" db="EMBL/GenBank/DDBJ databases">
        <authorList>
            <person name="Gilroy R."/>
        </authorList>
    </citation>
    <scope>NUCLEOTIDE SEQUENCE</scope>
    <source>
        <strain evidence="7">B1-13419</strain>
    </source>
</reference>
<keyword evidence="4 5" id="KW-0472">Membrane</keyword>
<feature type="domain" description="NfeD-like C-terminal" evidence="6">
    <location>
        <begin position="85"/>
        <end position="140"/>
    </location>
</feature>
<comment type="caution">
    <text evidence="7">The sequence shown here is derived from an EMBL/GenBank/DDBJ whole genome shotgun (WGS) entry which is preliminary data.</text>
</comment>
<evidence type="ECO:0000313" key="7">
    <source>
        <dbReference type="EMBL" id="MBO8474076.1"/>
    </source>
</evidence>